<dbReference type="AlphaFoldDB" id="A0AAD9M2E3"/>
<evidence type="ECO:0000256" key="1">
    <source>
        <dbReference type="SAM" id="MobiDB-lite"/>
    </source>
</evidence>
<comment type="caution">
    <text evidence="2">The sequence shown here is derived from an EMBL/GenBank/DDBJ whole genome shotgun (WGS) entry which is preliminary data.</text>
</comment>
<feature type="region of interest" description="Disordered" evidence="1">
    <location>
        <begin position="1"/>
        <end position="27"/>
    </location>
</feature>
<reference evidence="2" key="1">
    <citation type="submission" date="2021-06" db="EMBL/GenBank/DDBJ databases">
        <title>Comparative genomics, transcriptomics and evolutionary studies reveal genomic signatures of adaptation to plant cell wall in hemibiotrophic fungi.</title>
        <authorList>
            <consortium name="DOE Joint Genome Institute"/>
            <person name="Baroncelli R."/>
            <person name="Diaz J.F."/>
            <person name="Benocci T."/>
            <person name="Peng M."/>
            <person name="Battaglia E."/>
            <person name="Haridas S."/>
            <person name="Andreopoulos W."/>
            <person name="Labutti K."/>
            <person name="Pangilinan J."/>
            <person name="Floch G.L."/>
            <person name="Makela M.R."/>
            <person name="Henrissat B."/>
            <person name="Grigoriev I.V."/>
            <person name="Crouch J.A."/>
            <person name="De Vries R.P."/>
            <person name="Sukno S.A."/>
            <person name="Thon M.R."/>
        </authorList>
    </citation>
    <scope>NUCLEOTIDE SEQUENCE</scope>
    <source>
        <strain evidence="2">MAFF235873</strain>
    </source>
</reference>
<proteinExistence type="predicted"/>
<gene>
    <name evidence="2" type="ORF">LX32DRAFT_355014</name>
</gene>
<protein>
    <submittedName>
        <fullName evidence="2">Uncharacterized protein</fullName>
    </submittedName>
</protein>
<sequence length="193" mass="21690">MHRIFTSRPSLSRLTPPAPNSYPPNRTQTKAQERIVYLSISTRLLWWRRLVAQLWSAHLGHCYERKSIQRHSDLSILSQLVDAAGHGIVTWLSWTILPRAHPLTADISATSCSYSDLPSEYLIAKHLVLATRGMLLAISKTNSRLSVPVSVSIVAALYPSLSGARHWTLLQPFKTDPRLLDLAFGLEPPTLHR</sequence>
<evidence type="ECO:0000313" key="3">
    <source>
        <dbReference type="Proteomes" id="UP001232148"/>
    </source>
</evidence>
<keyword evidence="3" id="KW-1185">Reference proteome</keyword>
<evidence type="ECO:0000313" key="2">
    <source>
        <dbReference type="EMBL" id="KAK2029487.1"/>
    </source>
</evidence>
<name>A0AAD9M2E3_9PEZI</name>
<dbReference type="Proteomes" id="UP001232148">
    <property type="component" value="Unassembled WGS sequence"/>
</dbReference>
<dbReference type="EMBL" id="MU842863">
    <property type="protein sequence ID" value="KAK2029487.1"/>
    <property type="molecule type" value="Genomic_DNA"/>
</dbReference>
<accession>A0AAD9M2E3</accession>
<organism evidence="2 3">
    <name type="scientific">Colletotrichum zoysiae</name>
    <dbReference type="NCBI Taxonomy" id="1216348"/>
    <lineage>
        <taxon>Eukaryota</taxon>
        <taxon>Fungi</taxon>
        <taxon>Dikarya</taxon>
        <taxon>Ascomycota</taxon>
        <taxon>Pezizomycotina</taxon>
        <taxon>Sordariomycetes</taxon>
        <taxon>Hypocreomycetidae</taxon>
        <taxon>Glomerellales</taxon>
        <taxon>Glomerellaceae</taxon>
        <taxon>Colletotrichum</taxon>
        <taxon>Colletotrichum graminicola species complex</taxon>
    </lineage>
</organism>